<name>A0A1G1WS27_9BACT</name>
<gene>
    <name evidence="2" type="ORF">A3A57_00375</name>
</gene>
<sequence length="268" mass="29917">MAKQKIDLIRQALSASESSIRLARTLLNELERDTSPRVGSKQIAKNMPGVIGTYDGYNVVTESGETFEVPENYASKSILVVGDTLKLVEEKGEKRFKQIEHVKRHKTTGILTKKEGKWAVVTSEGSYRILAASVDHFGGLVGDEALVQLPAKNLQVPFAAVEKIARKGELDEEKKTKIPELEPKETKELKPEAAVKEKEEKKLEKKESKPVENKKEETPGKMEPKENKTDFAVKEPKSKELKKQPEPVEAVVESKPANHPQPDEDELS</sequence>
<evidence type="ECO:0000256" key="1">
    <source>
        <dbReference type="SAM" id="MobiDB-lite"/>
    </source>
</evidence>
<dbReference type="Proteomes" id="UP000179279">
    <property type="component" value="Unassembled WGS sequence"/>
</dbReference>
<comment type="caution">
    <text evidence="2">The sequence shown here is derived from an EMBL/GenBank/DDBJ whole genome shotgun (WGS) entry which is preliminary data.</text>
</comment>
<reference evidence="2 3" key="1">
    <citation type="journal article" date="2016" name="Nat. Commun.">
        <title>Thousands of microbial genomes shed light on interconnected biogeochemical processes in an aquifer system.</title>
        <authorList>
            <person name="Anantharaman K."/>
            <person name="Brown C.T."/>
            <person name="Hug L.A."/>
            <person name="Sharon I."/>
            <person name="Castelle C.J."/>
            <person name="Probst A.J."/>
            <person name="Thomas B.C."/>
            <person name="Singh A."/>
            <person name="Wilkins M.J."/>
            <person name="Karaoz U."/>
            <person name="Brodie E.L."/>
            <person name="Williams K.H."/>
            <person name="Hubbard S.S."/>
            <person name="Banfield J.F."/>
        </authorList>
    </citation>
    <scope>NUCLEOTIDE SEQUENCE [LARGE SCALE GENOMIC DNA]</scope>
</reference>
<accession>A0A1G1WS27</accession>
<feature type="compositionally biased region" description="Basic and acidic residues" evidence="1">
    <location>
        <begin position="169"/>
        <end position="246"/>
    </location>
</feature>
<evidence type="ECO:0000313" key="3">
    <source>
        <dbReference type="Proteomes" id="UP000179279"/>
    </source>
</evidence>
<evidence type="ECO:0008006" key="4">
    <source>
        <dbReference type="Google" id="ProtNLM"/>
    </source>
</evidence>
<dbReference type="AlphaFoldDB" id="A0A1G1WS27"/>
<proteinExistence type="predicted"/>
<feature type="region of interest" description="Disordered" evidence="1">
    <location>
        <begin position="169"/>
        <end position="268"/>
    </location>
</feature>
<organism evidence="2 3">
    <name type="scientific">Candidatus Woykebacteria bacterium RIFCSPLOWO2_01_FULL_41_12</name>
    <dbReference type="NCBI Taxonomy" id="1802604"/>
    <lineage>
        <taxon>Bacteria</taxon>
        <taxon>Candidatus Woykeibacteriota</taxon>
    </lineage>
</organism>
<protein>
    <recommendedName>
        <fullName evidence="4">50S ribosomal protein L7/L12</fullName>
    </recommendedName>
</protein>
<dbReference type="EMBL" id="MHDA01000049">
    <property type="protein sequence ID" value="OGY30555.1"/>
    <property type="molecule type" value="Genomic_DNA"/>
</dbReference>
<evidence type="ECO:0000313" key="2">
    <source>
        <dbReference type="EMBL" id="OGY30555.1"/>
    </source>
</evidence>